<name>A0A811BMM7_9VIRU</name>
<evidence type="ECO:0000313" key="2">
    <source>
        <dbReference type="EMBL" id="BCU03083.1"/>
    </source>
</evidence>
<protein>
    <submittedName>
        <fullName evidence="2">Uncharacterized protein</fullName>
    </submittedName>
</protein>
<feature type="compositionally biased region" description="Basic residues" evidence="1">
    <location>
        <begin position="23"/>
        <end position="54"/>
    </location>
</feature>
<evidence type="ECO:0000313" key="3">
    <source>
        <dbReference type="Proteomes" id="UP001253637"/>
    </source>
</evidence>
<evidence type="ECO:0000256" key="1">
    <source>
        <dbReference type="SAM" id="MobiDB-lite"/>
    </source>
</evidence>
<proteinExistence type="predicted"/>
<dbReference type="Proteomes" id="UP001253637">
    <property type="component" value="Segment"/>
</dbReference>
<sequence length="74" mass="8199">MSGSCAPRKKAKAFQGGRVEKKERKKKHARRRARSAPKNTKARKDKRSKGKKSALHAAAFRPFLGRLTPSAARG</sequence>
<dbReference type="EMBL" id="LC625835">
    <property type="protein sequence ID" value="BCU03083.1"/>
    <property type="molecule type" value="Genomic_DNA"/>
</dbReference>
<organism evidence="2 3">
    <name type="scientific">Pandoravirus japonicus</name>
    <dbReference type="NCBI Taxonomy" id="2823154"/>
    <lineage>
        <taxon>Viruses</taxon>
        <taxon>Pandoravirus</taxon>
    </lineage>
</organism>
<accession>A0A811BMM7</accession>
<reference evidence="2" key="1">
    <citation type="submission" date="2021-04" db="EMBL/GenBank/DDBJ databases">
        <title>Draft Genome Sequence of Pandoravirus japonicus, Isolated from the Sabaishi River of Niigata, Japan.</title>
        <authorList>
            <person name="Hosokawa N."/>
            <person name="Takahashi H."/>
            <person name="Aoki K."/>
            <person name="Takemura M."/>
        </authorList>
    </citation>
    <scope>NUCLEOTIDE SEQUENCE</scope>
</reference>
<feature type="region of interest" description="Disordered" evidence="1">
    <location>
        <begin position="1"/>
        <end position="74"/>
    </location>
</feature>